<accession>A0A8J5LNR8</accession>
<dbReference type="GO" id="GO:0009505">
    <property type="term" value="C:plant-type cell wall"/>
    <property type="evidence" value="ECO:0007669"/>
    <property type="project" value="TreeGrafter"/>
</dbReference>
<evidence type="ECO:0000313" key="3">
    <source>
        <dbReference type="Proteomes" id="UP000734854"/>
    </source>
</evidence>
<dbReference type="PANTHER" id="PTHR14363">
    <property type="entry name" value="HEPARANASE-RELATED"/>
    <property type="match status" value="1"/>
</dbReference>
<dbReference type="GO" id="GO:0004566">
    <property type="term" value="F:beta-glucuronidase activity"/>
    <property type="evidence" value="ECO:0007669"/>
    <property type="project" value="TreeGrafter"/>
</dbReference>
<dbReference type="AlphaFoldDB" id="A0A8J5LNR8"/>
<keyword evidence="3" id="KW-1185">Reference proteome</keyword>
<dbReference type="Pfam" id="PF03662">
    <property type="entry name" value="Glyco_hydro_79n"/>
    <property type="match status" value="1"/>
</dbReference>
<evidence type="ECO:0000256" key="1">
    <source>
        <dbReference type="SAM" id="SignalP"/>
    </source>
</evidence>
<dbReference type="GO" id="GO:0016020">
    <property type="term" value="C:membrane"/>
    <property type="evidence" value="ECO:0007669"/>
    <property type="project" value="InterPro"/>
</dbReference>
<proteinExistence type="predicted"/>
<reference evidence="2 3" key="1">
    <citation type="submission" date="2020-08" db="EMBL/GenBank/DDBJ databases">
        <title>Plant Genome Project.</title>
        <authorList>
            <person name="Zhang R.-G."/>
        </authorList>
    </citation>
    <scope>NUCLEOTIDE SEQUENCE [LARGE SCALE GENOMIC DNA]</scope>
    <source>
        <tissue evidence="2">Rhizome</tissue>
    </source>
</reference>
<feature type="signal peptide" evidence="1">
    <location>
        <begin position="1"/>
        <end position="18"/>
    </location>
</feature>
<comment type="caution">
    <text evidence="2">The sequence shown here is derived from an EMBL/GenBank/DDBJ whole genome shotgun (WGS) entry which is preliminary data.</text>
</comment>
<evidence type="ECO:0000313" key="2">
    <source>
        <dbReference type="EMBL" id="KAG6523335.1"/>
    </source>
</evidence>
<dbReference type="InterPro" id="IPR005199">
    <property type="entry name" value="Glyco_hydro_79"/>
</dbReference>
<protein>
    <submittedName>
        <fullName evidence="2">Uncharacterized protein</fullName>
    </submittedName>
</protein>
<sequence length="89" mass="9825">MILQFLLSALFLITGISADESPDITVIVRGSDLLAEVDDSFVCATLDWWPPEKCNYNQCPWGQASVLNLNLTHPFLAKAIQGKSFLPTD</sequence>
<dbReference type="EMBL" id="JACMSC010000004">
    <property type="protein sequence ID" value="KAG6523335.1"/>
    <property type="molecule type" value="Genomic_DNA"/>
</dbReference>
<name>A0A8J5LNR8_ZINOF</name>
<keyword evidence="1" id="KW-0732">Signal</keyword>
<dbReference type="PANTHER" id="PTHR14363:SF21">
    <property type="entry name" value="HEPARANASE-LIKE PROTEIN 1"/>
    <property type="match status" value="1"/>
</dbReference>
<dbReference type="Proteomes" id="UP000734854">
    <property type="component" value="Unassembled WGS sequence"/>
</dbReference>
<gene>
    <name evidence="2" type="ORF">ZIOFF_013191</name>
</gene>
<organism evidence="2 3">
    <name type="scientific">Zingiber officinale</name>
    <name type="common">Ginger</name>
    <name type="synonym">Amomum zingiber</name>
    <dbReference type="NCBI Taxonomy" id="94328"/>
    <lineage>
        <taxon>Eukaryota</taxon>
        <taxon>Viridiplantae</taxon>
        <taxon>Streptophyta</taxon>
        <taxon>Embryophyta</taxon>
        <taxon>Tracheophyta</taxon>
        <taxon>Spermatophyta</taxon>
        <taxon>Magnoliopsida</taxon>
        <taxon>Liliopsida</taxon>
        <taxon>Zingiberales</taxon>
        <taxon>Zingiberaceae</taxon>
        <taxon>Zingiber</taxon>
    </lineage>
</organism>
<feature type="chain" id="PRO_5035169904" evidence="1">
    <location>
        <begin position="19"/>
        <end position="89"/>
    </location>
</feature>